<accession>A0ABQ2X2K6</accession>
<dbReference type="RefSeq" id="WP_190050776.1">
    <property type="nucleotide sequence ID" value="NZ_BMWC01000003.1"/>
</dbReference>
<feature type="region of interest" description="Disordered" evidence="1">
    <location>
        <begin position="1"/>
        <end position="21"/>
    </location>
</feature>
<evidence type="ECO:0000256" key="1">
    <source>
        <dbReference type="SAM" id="MobiDB-lite"/>
    </source>
</evidence>
<dbReference type="EMBL" id="BMWC01000003">
    <property type="protein sequence ID" value="GGW94784.1"/>
    <property type="molecule type" value="Genomic_DNA"/>
</dbReference>
<evidence type="ECO:0000313" key="3">
    <source>
        <dbReference type="Proteomes" id="UP000617743"/>
    </source>
</evidence>
<reference evidence="3" key="1">
    <citation type="journal article" date="2019" name="Int. J. Syst. Evol. Microbiol.">
        <title>The Global Catalogue of Microorganisms (GCM) 10K type strain sequencing project: providing services to taxonomists for standard genome sequencing and annotation.</title>
        <authorList>
            <consortium name="The Broad Institute Genomics Platform"/>
            <consortium name="The Broad Institute Genome Sequencing Center for Infectious Disease"/>
            <person name="Wu L."/>
            <person name="Ma J."/>
        </authorList>
    </citation>
    <scope>NUCLEOTIDE SEQUENCE [LARGE SCALE GENOMIC DNA]</scope>
    <source>
        <strain evidence="3">JCM 4866</strain>
    </source>
</reference>
<name>A0ABQ2X2K6_9ACTN</name>
<sequence>MTRALHHGLRQPAAPPGGSIEALDAHMQEGNRWLASVLKTLTPGARRAGTGHRRCGCHHRGG</sequence>
<comment type="caution">
    <text evidence="2">The sequence shown here is derived from an EMBL/GenBank/DDBJ whole genome shotgun (WGS) entry which is preliminary data.</text>
</comment>
<organism evidence="2 3">
    <name type="scientific">Streptomyces lomondensis</name>
    <dbReference type="NCBI Taxonomy" id="68229"/>
    <lineage>
        <taxon>Bacteria</taxon>
        <taxon>Bacillati</taxon>
        <taxon>Actinomycetota</taxon>
        <taxon>Actinomycetes</taxon>
        <taxon>Kitasatosporales</taxon>
        <taxon>Streptomycetaceae</taxon>
        <taxon>Streptomyces</taxon>
    </lineage>
</organism>
<protein>
    <submittedName>
        <fullName evidence="2">Uncharacterized protein</fullName>
    </submittedName>
</protein>
<evidence type="ECO:0000313" key="2">
    <source>
        <dbReference type="EMBL" id="GGW94784.1"/>
    </source>
</evidence>
<proteinExistence type="predicted"/>
<keyword evidence="3" id="KW-1185">Reference proteome</keyword>
<gene>
    <name evidence="2" type="ORF">GCM10010383_25450</name>
</gene>
<dbReference type="Proteomes" id="UP000617743">
    <property type="component" value="Unassembled WGS sequence"/>
</dbReference>